<sequence length="251" mass="28412">MSQVTDLNFVFPLILDIRAYSKVSRFQGFSTNSTLLDGAEAMNGPVVDPAYFYGLGAKNRLKNENHDKIKETPDLDKAQWELYVDGSSNQEEAGVRIILSSPKGVDLETLVIRSLGDGHCRTITYFFGGKKFFLLATDYFTKWVEAEAYKMVTQTDVVRFVWCNILEQRKGKWSEELPNVLWAYRTSKRKPTGESPFSLAYGTEAVILIEIGLPTVRTLVVESNDNEQQLAHSLDLLEEHREAAALQLTNY</sequence>
<comment type="caution">
    <text evidence="1">The sequence shown here is derived from an EMBL/GenBank/DDBJ whole genome shotgun (WGS) entry which is preliminary data.</text>
</comment>
<dbReference type="SUPFAM" id="SSF53098">
    <property type="entry name" value="Ribonuclease H-like"/>
    <property type="match status" value="1"/>
</dbReference>
<evidence type="ECO:0000313" key="1">
    <source>
        <dbReference type="EMBL" id="KAI5349295.1"/>
    </source>
</evidence>
<evidence type="ECO:0000313" key="2">
    <source>
        <dbReference type="Proteomes" id="UP001054821"/>
    </source>
</evidence>
<reference evidence="1 2" key="1">
    <citation type="journal article" date="2022" name="G3 (Bethesda)">
        <title>Whole-genome sequence and methylome profiling of the almond [Prunus dulcis (Mill.) D.A. Webb] cultivar 'Nonpareil'.</title>
        <authorList>
            <person name="D'Amico-Willman K.M."/>
            <person name="Ouma W.Z."/>
            <person name="Meulia T."/>
            <person name="Sideli G.M."/>
            <person name="Gradziel T.M."/>
            <person name="Fresnedo-Ramirez J."/>
        </authorList>
    </citation>
    <scope>NUCLEOTIDE SEQUENCE [LARGE SCALE GENOMIC DNA]</scope>
    <source>
        <strain evidence="1">Clone GOH B32 T37-40</strain>
    </source>
</reference>
<dbReference type="Proteomes" id="UP001054821">
    <property type="component" value="Chromosome 1"/>
</dbReference>
<organism evidence="1 2">
    <name type="scientific">Prunus dulcis</name>
    <name type="common">Almond</name>
    <name type="synonym">Amygdalus dulcis</name>
    <dbReference type="NCBI Taxonomy" id="3755"/>
    <lineage>
        <taxon>Eukaryota</taxon>
        <taxon>Viridiplantae</taxon>
        <taxon>Streptophyta</taxon>
        <taxon>Embryophyta</taxon>
        <taxon>Tracheophyta</taxon>
        <taxon>Spermatophyta</taxon>
        <taxon>Magnoliopsida</taxon>
        <taxon>eudicotyledons</taxon>
        <taxon>Gunneridae</taxon>
        <taxon>Pentapetalae</taxon>
        <taxon>rosids</taxon>
        <taxon>fabids</taxon>
        <taxon>Rosales</taxon>
        <taxon>Rosaceae</taxon>
        <taxon>Amygdaloideae</taxon>
        <taxon>Amygdaleae</taxon>
        <taxon>Prunus</taxon>
    </lineage>
</organism>
<dbReference type="AlphaFoldDB" id="A0AAD4WTF3"/>
<gene>
    <name evidence="1" type="ORF">L3X38_002182</name>
</gene>
<dbReference type="InterPro" id="IPR012337">
    <property type="entry name" value="RNaseH-like_sf"/>
</dbReference>
<dbReference type="PANTHER" id="PTHR48475">
    <property type="entry name" value="RIBONUCLEASE H"/>
    <property type="match status" value="1"/>
</dbReference>
<dbReference type="InterPro" id="IPR036397">
    <property type="entry name" value="RNaseH_sf"/>
</dbReference>
<dbReference type="PANTHER" id="PTHR48475:SF2">
    <property type="entry name" value="RIBONUCLEASE H"/>
    <property type="match status" value="1"/>
</dbReference>
<dbReference type="EMBL" id="JAJFAZ020000001">
    <property type="protein sequence ID" value="KAI5349295.1"/>
    <property type="molecule type" value="Genomic_DNA"/>
</dbReference>
<protein>
    <submittedName>
        <fullName evidence="1">Uncharacterized protein</fullName>
    </submittedName>
</protein>
<name>A0AAD4WTF3_PRUDU</name>
<dbReference type="GO" id="GO:0003676">
    <property type="term" value="F:nucleic acid binding"/>
    <property type="evidence" value="ECO:0007669"/>
    <property type="project" value="InterPro"/>
</dbReference>
<proteinExistence type="predicted"/>
<accession>A0AAD4WTF3</accession>
<keyword evidence="2" id="KW-1185">Reference proteome</keyword>
<dbReference type="Gene3D" id="3.30.420.10">
    <property type="entry name" value="Ribonuclease H-like superfamily/Ribonuclease H"/>
    <property type="match status" value="1"/>
</dbReference>